<feature type="region of interest" description="Disordered" evidence="1">
    <location>
        <begin position="124"/>
        <end position="160"/>
    </location>
</feature>
<dbReference type="InterPro" id="IPR040051">
    <property type="entry name" value="SECISBP2"/>
</dbReference>
<feature type="compositionally biased region" description="Polar residues" evidence="1">
    <location>
        <begin position="148"/>
        <end position="160"/>
    </location>
</feature>
<feature type="compositionally biased region" description="Low complexity" evidence="1">
    <location>
        <begin position="242"/>
        <end position="253"/>
    </location>
</feature>
<sequence>MLPHNSDQTNLSADVAPFVPRKEFQNDSGYVEQGPNPLPRYVTTCYPFVQEQQNGRVPIQPVGSQFVPVSYIGDSTSIHPPPVPTPHNPIVVGMVPPNAGYSAPGGDGIPLLFNNVVHQSVPNHMSTANSTPKHRNIEKSSKRVSRKNVATQNESMTANENNFSADVQMVDSCQQTDFPVAIASKSLTERPSPLKKTRNRRHRSSMLVNSDDRESSSDHADADIDSDSGYYSPKHRMVQKRSGGTSTSELTSGFHQNRLTGGNTTPVSRVVYLAPSPALYQVQAPLSQQVMSGMLSPHPTPPPSLLLTPPGTPLLSKYSFFV</sequence>
<dbReference type="GO" id="GO:0043021">
    <property type="term" value="F:ribonucleoprotein complex binding"/>
    <property type="evidence" value="ECO:0007669"/>
    <property type="project" value="TreeGrafter"/>
</dbReference>
<gene>
    <name evidence="2" type="primary">Secisbp2-001</name>
</gene>
<evidence type="ECO:0000313" key="2">
    <source>
        <dbReference type="EMBL" id="CAB3265945.1"/>
    </source>
</evidence>
<dbReference type="PANTHER" id="PTHR13284">
    <property type="entry name" value="GH01354P"/>
    <property type="match status" value="1"/>
</dbReference>
<protein>
    <submittedName>
        <fullName evidence="2">Selenocysteine insertion sequence-binding protein 2-like</fullName>
    </submittedName>
</protein>
<dbReference type="EMBL" id="LR790083">
    <property type="protein sequence ID" value="CAB3265945.1"/>
    <property type="molecule type" value="mRNA"/>
</dbReference>
<organism evidence="2">
    <name type="scientific">Phallusia mammillata</name>
    <dbReference type="NCBI Taxonomy" id="59560"/>
    <lineage>
        <taxon>Eukaryota</taxon>
        <taxon>Metazoa</taxon>
        <taxon>Chordata</taxon>
        <taxon>Tunicata</taxon>
        <taxon>Ascidiacea</taxon>
        <taxon>Phlebobranchia</taxon>
        <taxon>Ascidiidae</taxon>
        <taxon>Phallusia</taxon>
    </lineage>
</organism>
<feature type="region of interest" description="Disordered" evidence="1">
    <location>
        <begin position="184"/>
        <end position="261"/>
    </location>
</feature>
<dbReference type="GO" id="GO:0003730">
    <property type="term" value="F:mRNA 3'-UTR binding"/>
    <property type="evidence" value="ECO:0007669"/>
    <property type="project" value="TreeGrafter"/>
</dbReference>
<dbReference type="PANTHER" id="PTHR13284:SF4">
    <property type="entry name" value="C2H2-TYPE DOMAIN-CONTAINING PROTEIN"/>
    <property type="match status" value="1"/>
</dbReference>
<dbReference type="AlphaFoldDB" id="A0A6F9DST2"/>
<dbReference type="GO" id="GO:0035368">
    <property type="term" value="F:selenocysteine insertion sequence binding"/>
    <property type="evidence" value="ECO:0007669"/>
    <property type="project" value="InterPro"/>
</dbReference>
<proteinExistence type="evidence at transcript level"/>
<feature type="compositionally biased region" description="Basic and acidic residues" evidence="1">
    <location>
        <begin position="210"/>
        <end position="222"/>
    </location>
</feature>
<dbReference type="GO" id="GO:0005739">
    <property type="term" value="C:mitochondrion"/>
    <property type="evidence" value="ECO:0007669"/>
    <property type="project" value="TreeGrafter"/>
</dbReference>
<dbReference type="GO" id="GO:1990904">
    <property type="term" value="C:ribonucleoprotein complex"/>
    <property type="evidence" value="ECO:0007669"/>
    <property type="project" value="TreeGrafter"/>
</dbReference>
<feature type="compositionally biased region" description="Basic residues" evidence="1">
    <location>
        <begin position="193"/>
        <end position="204"/>
    </location>
</feature>
<reference evidence="2" key="1">
    <citation type="submission" date="2020-04" db="EMBL/GenBank/DDBJ databases">
        <authorList>
            <person name="Neveu A P."/>
        </authorList>
    </citation>
    <scope>NUCLEOTIDE SEQUENCE</scope>
    <source>
        <tissue evidence="2">Whole embryo</tissue>
    </source>
</reference>
<accession>A0A6F9DST2</accession>
<evidence type="ECO:0000256" key="1">
    <source>
        <dbReference type="SAM" id="MobiDB-lite"/>
    </source>
</evidence>
<name>A0A6F9DST2_9ASCI</name>